<sequence>MYLIVFNGDILKLFCHRCGFFACERAIGEALNNVSCCLSWFFSCKSPCIRGFSASSKGSHRQNRDPDQAAKVVAAEQC</sequence>
<organism evidence="1">
    <name type="scientific">Klebsiella pneumoniae</name>
    <dbReference type="NCBI Taxonomy" id="573"/>
    <lineage>
        <taxon>Bacteria</taxon>
        <taxon>Pseudomonadati</taxon>
        <taxon>Pseudomonadota</taxon>
        <taxon>Gammaproteobacteria</taxon>
        <taxon>Enterobacterales</taxon>
        <taxon>Enterobacteriaceae</taxon>
        <taxon>Klebsiella/Raoultella group</taxon>
        <taxon>Klebsiella</taxon>
        <taxon>Klebsiella pneumoniae complex</taxon>
    </lineage>
</organism>
<reference evidence="1" key="1">
    <citation type="submission" date="2017-12" db="EMBL/GenBank/DDBJ databases">
        <title>Insights into the successfully spreading KPC-encoding IncII plasmids.</title>
        <authorList>
            <person name="Brandt C."/>
            <person name="Pletz M.W."/>
            <person name="Makarewicz O."/>
        </authorList>
    </citation>
    <scope>NUCLEOTIDE SEQUENCE</scope>
    <source>
        <strain evidence="1">St015788/2</strain>
        <plasmid evidence="1">pUJ-84KPC</plasmid>
    </source>
</reference>
<keyword evidence="1" id="KW-0614">Plasmid</keyword>
<dbReference type="AlphaFoldDB" id="A0A2P1BPD6"/>
<proteinExistence type="predicted"/>
<geneLocation type="plasmid" evidence="1">
    <name>pUJ-84KPC</name>
</geneLocation>
<dbReference type="EMBL" id="MG700550">
    <property type="protein sequence ID" value="AVI43613.1"/>
    <property type="molecule type" value="Genomic_DNA"/>
</dbReference>
<protein>
    <submittedName>
        <fullName evidence="1">Uncharacterized protein</fullName>
    </submittedName>
</protein>
<accession>A0A2P1BPD6</accession>
<name>A0A2P1BPD6_KLEPN</name>
<evidence type="ECO:0000313" key="1">
    <source>
        <dbReference type="EMBL" id="AVI43613.1"/>
    </source>
</evidence>